<evidence type="ECO:0000313" key="2">
    <source>
        <dbReference type="Proteomes" id="UP000664654"/>
    </source>
</evidence>
<protein>
    <recommendedName>
        <fullName evidence="3">N-acetyltransferase domain-containing protein</fullName>
    </recommendedName>
</protein>
<dbReference type="SUPFAM" id="SSF55729">
    <property type="entry name" value="Acyl-CoA N-acyltransferases (Nat)"/>
    <property type="match status" value="1"/>
</dbReference>
<keyword evidence="2" id="KW-1185">Reference proteome</keyword>
<evidence type="ECO:0008006" key="3">
    <source>
        <dbReference type="Google" id="ProtNLM"/>
    </source>
</evidence>
<name>A0A939DSX0_9ALTE</name>
<dbReference type="RefSeq" id="WP_206575432.1">
    <property type="nucleotide sequence ID" value="NZ_JAFKCV010000016.1"/>
</dbReference>
<dbReference type="InterPro" id="IPR016181">
    <property type="entry name" value="Acyl_CoA_acyltransferase"/>
</dbReference>
<gene>
    <name evidence="1" type="ORF">J0A66_18965</name>
</gene>
<reference evidence="1" key="1">
    <citation type="submission" date="2021-03" db="EMBL/GenBank/DDBJ databases">
        <title>novel species isolated from a fishpond in China.</title>
        <authorList>
            <person name="Lu H."/>
            <person name="Cai Z."/>
        </authorList>
    </citation>
    <scope>NUCLEOTIDE SEQUENCE</scope>
    <source>
        <strain evidence="1">JCM 30855</strain>
    </source>
</reference>
<dbReference type="AlphaFoldDB" id="A0A939DSX0"/>
<dbReference type="EMBL" id="JAFKCV010000016">
    <property type="protein sequence ID" value="MBN7827321.1"/>
    <property type="molecule type" value="Genomic_DNA"/>
</dbReference>
<sequence>MDSASNKAEIQPIQTELIARAGEFLHRHMSGRFSAQKWQECLLQTWDRDVPNHGFALVREDGEVVGVLCALYSKQKIAGQWLDICNPHSWCVLPEYRKQSISLVLAVIQQPGFHFTMFTPNQSGLEIFAYLGFKPMDKGILWAPNWPTSPFSRKVRFVTDMQQARTLLSEEQARILTDHLAYDWLLPLVMQAAEHAVLVIIKRQKYKRAKAAQLLYVSDYEKLLEHWRAFRSHLLLRHHIFTTRLENRFLPEGKSIRGITDEGHQRFYLSDQLQPHQVQYIYSEMAALKL</sequence>
<accession>A0A939DSX0</accession>
<proteinExistence type="predicted"/>
<dbReference type="Gene3D" id="3.40.630.30">
    <property type="match status" value="1"/>
</dbReference>
<dbReference type="Proteomes" id="UP000664654">
    <property type="component" value="Unassembled WGS sequence"/>
</dbReference>
<comment type="caution">
    <text evidence="1">The sequence shown here is derived from an EMBL/GenBank/DDBJ whole genome shotgun (WGS) entry which is preliminary data.</text>
</comment>
<evidence type="ECO:0000313" key="1">
    <source>
        <dbReference type="EMBL" id="MBN7827321.1"/>
    </source>
</evidence>
<organism evidence="1 2">
    <name type="scientific">Bowmanella dokdonensis</name>
    <dbReference type="NCBI Taxonomy" id="751969"/>
    <lineage>
        <taxon>Bacteria</taxon>
        <taxon>Pseudomonadati</taxon>
        <taxon>Pseudomonadota</taxon>
        <taxon>Gammaproteobacteria</taxon>
        <taxon>Alteromonadales</taxon>
        <taxon>Alteromonadaceae</taxon>
        <taxon>Bowmanella</taxon>
    </lineage>
</organism>